<accession>A0AAV4LP89</accession>
<dbReference type="AlphaFoldDB" id="A0AAV4LP89"/>
<comment type="caution">
    <text evidence="1">The sequence shown here is derived from an EMBL/GenBank/DDBJ whole genome shotgun (WGS) entry which is preliminary data.</text>
</comment>
<keyword evidence="2" id="KW-1185">Reference proteome</keyword>
<dbReference type="GeneID" id="94193139"/>
<dbReference type="RefSeq" id="XP_067713727.1">
    <property type="nucleotide sequence ID" value="XM_067857626.1"/>
</dbReference>
<dbReference type="Gene3D" id="1.20.5.2050">
    <property type="match status" value="1"/>
</dbReference>
<organism evidence="1 2">
    <name type="scientific">Babesia caballi</name>
    <dbReference type="NCBI Taxonomy" id="5871"/>
    <lineage>
        <taxon>Eukaryota</taxon>
        <taxon>Sar</taxon>
        <taxon>Alveolata</taxon>
        <taxon>Apicomplexa</taxon>
        <taxon>Aconoidasida</taxon>
        <taxon>Piroplasmida</taxon>
        <taxon>Babesiidae</taxon>
        <taxon>Babesia</taxon>
    </lineage>
</organism>
<evidence type="ECO:0000313" key="2">
    <source>
        <dbReference type="Proteomes" id="UP001497744"/>
    </source>
</evidence>
<name>A0AAV4LP89_BABCB</name>
<dbReference type="EMBL" id="BPLF01000001">
    <property type="protein sequence ID" value="GIX61656.1"/>
    <property type="molecule type" value="Genomic_DNA"/>
</dbReference>
<reference evidence="1 2" key="1">
    <citation type="submission" date="2021-06" db="EMBL/GenBank/DDBJ databases">
        <title>Genome sequence of Babesia caballi.</title>
        <authorList>
            <person name="Yamagishi J."/>
            <person name="Kidaka T."/>
            <person name="Ochi A."/>
        </authorList>
    </citation>
    <scope>NUCLEOTIDE SEQUENCE [LARGE SCALE GENOMIC DNA]</scope>
    <source>
        <strain evidence="1">USDA-D6B2</strain>
    </source>
</reference>
<proteinExistence type="predicted"/>
<gene>
    <name evidence="1" type="ORF">BcabD6B2_10910</name>
</gene>
<dbReference type="Proteomes" id="UP001497744">
    <property type="component" value="Unassembled WGS sequence"/>
</dbReference>
<evidence type="ECO:0000313" key="1">
    <source>
        <dbReference type="EMBL" id="GIX61656.1"/>
    </source>
</evidence>
<sequence>MIPSFIVAPLIALSRRLPRGGQLRPYTSGFACGFARSAVAVHTGASAGLGAPFPKRVPWAAVQLRPFAGRQRGLKRRKNKKEPRRIQQAVGRRLELFYPKGARKTRVRLVQNARGNVVFDPVLRRFLVVYYKQGVQVFRQFRAHGSRFEIARSRAIAFARQMAEEHLRRYNARPGAANGQAVAPVGSNIINLESKLQPDCNLSGVRGVFFDAKSGAWAAVYKDAGLRKYRLFPTRELGFQSSYAQAVEFLRFALYRNHQFLHRRTRTRKNRPVLKP</sequence>
<protein>
    <submittedName>
        <fullName evidence="1">Transcription factor with AP2 domain, putative</fullName>
    </submittedName>
</protein>